<evidence type="ECO:0000313" key="1">
    <source>
        <dbReference type="EMBL" id="GAF98036.1"/>
    </source>
</evidence>
<protein>
    <submittedName>
        <fullName evidence="1">Uncharacterized protein</fullName>
    </submittedName>
</protein>
<name>X0UFG2_9ZZZZ</name>
<gene>
    <name evidence="1" type="ORF">S01H1_23484</name>
</gene>
<sequence length="138" mass="15282">SERLLYTNNETVDLKEVYFRLFPNSPGYGGAMEIDRVIVNGQEAQVIYELSNSALEIPLAKPLAPGERLDITVDFLVSVPQDNEQGYGQFSCTDGVLATPNFYPMVPVHDDEGWNIELAPGYGDAVYSDTSLYLVQLT</sequence>
<feature type="non-terminal residue" evidence="1">
    <location>
        <position position="1"/>
    </location>
</feature>
<comment type="caution">
    <text evidence="1">The sequence shown here is derived from an EMBL/GenBank/DDBJ whole genome shotgun (WGS) entry which is preliminary data.</text>
</comment>
<feature type="non-terminal residue" evidence="1">
    <location>
        <position position="138"/>
    </location>
</feature>
<dbReference type="AlphaFoldDB" id="X0UFG2"/>
<proteinExistence type="predicted"/>
<reference evidence="1" key="1">
    <citation type="journal article" date="2014" name="Front. Microbiol.">
        <title>High frequency of phylogenetically diverse reductive dehalogenase-homologous genes in deep subseafloor sedimentary metagenomes.</title>
        <authorList>
            <person name="Kawai M."/>
            <person name="Futagami T."/>
            <person name="Toyoda A."/>
            <person name="Takaki Y."/>
            <person name="Nishi S."/>
            <person name="Hori S."/>
            <person name="Arai W."/>
            <person name="Tsubouchi T."/>
            <person name="Morono Y."/>
            <person name="Uchiyama I."/>
            <person name="Ito T."/>
            <person name="Fujiyama A."/>
            <person name="Inagaki F."/>
            <person name="Takami H."/>
        </authorList>
    </citation>
    <scope>NUCLEOTIDE SEQUENCE</scope>
    <source>
        <strain evidence="1">Expedition CK06-06</strain>
    </source>
</reference>
<accession>X0UFG2</accession>
<dbReference type="EMBL" id="BARS01013578">
    <property type="protein sequence ID" value="GAF98036.1"/>
    <property type="molecule type" value="Genomic_DNA"/>
</dbReference>
<organism evidence="1">
    <name type="scientific">marine sediment metagenome</name>
    <dbReference type="NCBI Taxonomy" id="412755"/>
    <lineage>
        <taxon>unclassified sequences</taxon>
        <taxon>metagenomes</taxon>
        <taxon>ecological metagenomes</taxon>
    </lineage>
</organism>